<feature type="domain" description="N-acetyltransferase" evidence="3">
    <location>
        <begin position="26"/>
        <end position="174"/>
    </location>
</feature>
<dbReference type="PRINTS" id="PR01754">
    <property type="entry name" value="SACTRNSFRASE"/>
</dbReference>
<dbReference type="InterPro" id="IPR050680">
    <property type="entry name" value="YpeA/RimI_acetyltransf"/>
</dbReference>
<dbReference type="RefSeq" id="WP_224039005.1">
    <property type="nucleotide sequence ID" value="NZ_CAJZAH010000001.1"/>
</dbReference>
<keyword evidence="5" id="KW-1185">Reference proteome</keyword>
<reference evidence="4 5" key="1">
    <citation type="submission" date="2021-08" db="EMBL/GenBank/DDBJ databases">
        <authorList>
            <person name="Peeters C."/>
        </authorList>
    </citation>
    <scope>NUCLEOTIDE SEQUENCE [LARGE SCALE GENOMIC DNA]</scope>
    <source>
        <strain evidence="4 5">LMG 21510</strain>
    </source>
</reference>
<accession>A0ABM8WDX8</accession>
<dbReference type="SUPFAM" id="SSF55729">
    <property type="entry name" value="Acyl-CoA N-acyltransferases (Nat)"/>
    <property type="match status" value="1"/>
</dbReference>
<dbReference type="Proteomes" id="UP000721236">
    <property type="component" value="Unassembled WGS sequence"/>
</dbReference>
<evidence type="ECO:0000313" key="5">
    <source>
        <dbReference type="Proteomes" id="UP000721236"/>
    </source>
</evidence>
<evidence type="ECO:0000313" key="4">
    <source>
        <dbReference type="EMBL" id="CAG9165528.1"/>
    </source>
</evidence>
<dbReference type="GO" id="GO:0016746">
    <property type="term" value="F:acyltransferase activity"/>
    <property type="evidence" value="ECO:0007669"/>
    <property type="project" value="UniProtKB-KW"/>
</dbReference>
<dbReference type="InterPro" id="IPR016181">
    <property type="entry name" value="Acyl_CoA_acyltransferase"/>
</dbReference>
<dbReference type="EC" id="2.3.1.210" evidence="4"/>
<proteinExistence type="predicted"/>
<dbReference type="Gene3D" id="3.40.630.30">
    <property type="match status" value="1"/>
</dbReference>
<dbReference type="PROSITE" id="PS51186">
    <property type="entry name" value="GNAT"/>
    <property type="match status" value="1"/>
</dbReference>
<dbReference type="Pfam" id="PF00583">
    <property type="entry name" value="Acetyltransf_1"/>
    <property type="match status" value="1"/>
</dbReference>
<name>A0ABM8WDX8_9BURK</name>
<dbReference type="EMBL" id="CAJZAH010000001">
    <property type="protein sequence ID" value="CAG9165528.1"/>
    <property type="molecule type" value="Genomic_DNA"/>
</dbReference>
<dbReference type="InterPro" id="IPR000182">
    <property type="entry name" value="GNAT_dom"/>
</dbReference>
<keyword evidence="2 4" id="KW-0012">Acyltransferase</keyword>
<gene>
    <name evidence="4" type="primary">wecD</name>
    <name evidence="4" type="ORF">LMG21510_00119</name>
</gene>
<sequence length="174" mass="19440">MHIERVDRIAPAALAAEDFSFDIEWEAVAPFDGPGMPSVVPVEPRTKTYGADKSLSELDSDPGRLLLVAKDGFHVAGYLLATTAWNGCASIEDIAISRRYRRTGIGKRLMDEAVAWAATLNLSAIRLETQSSNVSACRFYARYGFVLGGYDRYLYSQLDENVREDVALYWYLFL</sequence>
<dbReference type="CDD" id="cd04301">
    <property type="entry name" value="NAT_SF"/>
    <property type="match status" value="1"/>
</dbReference>
<evidence type="ECO:0000256" key="2">
    <source>
        <dbReference type="ARBA" id="ARBA00023315"/>
    </source>
</evidence>
<dbReference type="PANTHER" id="PTHR43420">
    <property type="entry name" value="ACETYLTRANSFERASE"/>
    <property type="match status" value="1"/>
</dbReference>
<comment type="caution">
    <text evidence="4">The sequence shown here is derived from an EMBL/GenBank/DDBJ whole genome shotgun (WGS) entry which is preliminary data.</text>
</comment>
<dbReference type="InterPro" id="IPR008125">
    <property type="entry name" value="Streptothricin_AcTrfase"/>
</dbReference>
<evidence type="ECO:0000259" key="3">
    <source>
        <dbReference type="PROSITE" id="PS51186"/>
    </source>
</evidence>
<protein>
    <submittedName>
        <fullName evidence="4">dTDP-fucosamine acetyltransferase</fullName>
        <ecNumber evidence="4">2.3.1.210</ecNumber>
    </submittedName>
</protein>
<keyword evidence="1 4" id="KW-0808">Transferase</keyword>
<evidence type="ECO:0000256" key="1">
    <source>
        <dbReference type="ARBA" id="ARBA00022679"/>
    </source>
</evidence>
<organism evidence="4 5">
    <name type="scientific">Cupriavidus respiraculi</name>
    <dbReference type="NCBI Taxonomy" id="195930"/>
    <lineage>
        <taxon>Bacteria</taxon>
        <taxon>Pseudomonadati</taxon>
        <taxon>Pseudomonadota</taxon>
        <taxon>Betaproteobacteria</taxon>
        <taxon>Burkholderiales</taxon>
        <taxon>Burkholderiaceae</taxon>
        <taxon>Cupriavidus</taxon>
    </lineage>
</organism>